<dbReference type="RefSeq" id="WP_125096491.1">
    <property type="nucleotide sequence ID" value="NZ_RRUE01000002.1"/>
</dbReference>
<feature type="domain" description="HNH nuclease" evidence="1">
    <location>
        <begin position="33"/>
        <end position="83"/>
    </location>
</feature>
<accession>A0A3R8LR22</accession>
<dbReference type="SMART" id="SM00507">
    <property type="entry name" value="HNHc"/>
    <property type="match status" value="1"/>
</dbReference>
<keyword evidence="2" id="KW-0540">Nuclease</keyword>
<dbReference type="Gene3D" id="1.10.30.50">
    <property type="match status" value="1"/>
</dbReference>
<dbReference type="AlphaFoldDB" id="A0A3R8LR22"/>
<comment type="caution">
    <text evidence="2">The sequence shown here is derived from an EMBL/GenBank/DDBJ whole genome shotgun (WGS) entry which is preliminary data.</text>
</comment>
<dbReference type="CDD" id="cd00085">
    <property type="entry name" value="HNHc"/>
    <property type="match status" value="1"/>
</dbReference>
<sequence length="241" mass="27009">MMSLRLYRQPRIDATSGAQDVQREPEAGRAFAATRESVFDRDESRCQYCGFVAHKWQEVHHLNGDHSDSTPENLVTVCNLCHQVHHCGQAGARQAGFVAVIPELTQTEVNHIARAHFVIRTMVSHCADAAERRAQGSVAALLESVYGVLESRIARLNTPSGVIDISDPAVWHEVVCRHGKASAEGAFDAFRLVPTQGAFRRAQLDYYARSRREAFEARVWRDALDRVRYLCPKQSGNNRGR</sequence>
<name>A0A3R8LR22_9BURK</name>
<protein>
    <submittedName>
        <fullName evidence="2">HNH endonuclease</fullName>
    </submittedName>
</protein>
<evidence type="ECO:0000259" key="1">
    <source>
        <dbReference type="SMART" id="SM00507"/>
    </source>
</evidence>
<organism evidence="2 3">
    <name type="scientific">Lautropia dentalis</name>
    <dbReference type="NCBI Taxonomy" id="2490857"/>
    <lineage>
        <taxon>Bacteria</taxon>
        <taxon>Pseudomonadati</taxon>
        <taxon>Pseudomonadota</taxon>
        <taxon>Betaproteobacteria</taxon>
        <taxon>Burkholderiales</taxon>
        <taxon>Burkholderiaceae</taxon>
        <taxon>Lautropia</taxon>
    </lineage>
</organism>
<keyword evidence="2" id="KW-0255">Endonuclease</keyword>
<dbReference type="OrthoDB" id="6696486at2"/>
<gene>
    <name evidence="2" type="ORF">EHV23_13295</name>
</gene>
<dbReference type="EMBL" id="RRUE01000002">
    <property type="protein sequence ID" value="RRN44296.1"/>
    <property type="molecule type" value="Genomic_DNA"/>
</dbReference>
<keyword evidence="3" id="KW-1185">Reference proteome</keyword>
<evidence type="ECO:0000313" key="2">
    <source>
        <dbReference type="EMBL" id="RRN44296.1"/>
    </source>
</evidence>
<proteinExistence type="predicted"/>
<evidence type="ECO:0000313" key="3">
    <source>
        <dbReference type="Proteomes" id="UP000270261"/>
    </source>
</evidence>
<dbReference type="Proteomes" id="UP000270261">
    <property type="component" value="Unassembled WGS sequence"/>
</dbReference>
<reference evidence="2 3" key="1">
    <citation type="submission" date="2018-11" db="EMBL/GenBank/DDBJ databases">
        <title>Genome sequencing of Lautropia sp. KCOM 2505 (= ChDC F240).</title>
        <authorList>
            <person name="Kook J.-K."/>
            <person name="Park S.-N."/>
            <person name="Lim Y.K."/>
        </authorList>
    </citation>
    <scope>NUCLEOTIDE SEQUENCE [LARGE SCALE GENOMIC DNA]</scope>
    <source>
        <strain evidence="2 3">KCOM 2505</strain>
    </source>
</reference>
<dbReference type="InterPro" id="IPR003615">
    <property type="entry name" value="HNH_nuc"/>
</dbReference>
<keyword evidence="2" id="KW-0378">Hydrolase</keyword>
<dbReference type="GO" id="GO:0004519">
    <property type="term" value="F:endonuclease activity"/>
    <property type="evidence" value="ECO:0007669"/>
    <property type="project" value="UniProtKB-KW"/>
</dbReference>